<dbReference type="GeneID" id="127750336"/>
<evidence type="ECO:0000256" key="1">
    <source>
        <dbReference type="ARBA" id="ARBA00001968"/>
    </source>
</evidence>
<evidence type="ECO:0000313" key="10">
    <source>
        <dbReference type="RefSeq" id="XP_052127749.1"/>
    </source>
</evidence>
<dbReference type="InterPro" id="IPR045249">
    <property type="entry name" value="HARBI1-like"/>
</dbReference>
<dbReference type="GO" id="GO:0046872">
    <property type="term" value="F:metal ion binding"/>
    <property type="evidence" value="ECO:0007669"/>
    <property type="project" value="UniProtKB-KW"/>
</dbReference>
<keyword evidence="7" id="KW-0539">Nucleus</keyword>
<dbReference type="PANTHER" id="PTHR22930:SF85">
    <property type="entry name" value="GH03217P-RELATED"/>
    <property type="match status" value="1"/>
</dbReference>
<sequence>MNGNDDEPAYSRVLTIRNIRDPYFRKHFRMSRACFDRLVNVIGHHRTETGDIKRLRTPIDQSTLMSLWMMFNPDTFRSFGVNCEKDMSVVHLHYKKFIRVMCEIGNRFIKWPNAVQRQRTVLFYERNFGFPGVVGSIDGTLISITAPREQKQRYVDKNSNYSINVQIVSDHRLLIRDVFIGQPGSVHDARVFRRSPLAKYLYSRNDMLDNDQHIVGDKAYVLTDKLMVPYRDDGHLGLSHRNFNFILSQCRCTVERLNALLKNRNIRLKKLFCKSIERTVQHIGAASVLHNFIILNGLEMDGIAFDGPVPEINVIEAMNARRQRGYDRRLFVRELLERNRVEEDEEDED</sequence>
<dbReference type="GO" id="GO:0005634">
    <property type="term" value="C:nucleus"/>
    <property type="evidence" value="ECO:0007669"/>
    <property type="project" value="UniProtKB-SubCell"/>
</dbReference>
<proteinExistence type="inferred from homology"/>
<comment type="subcellular location">
    <subcellularLocation>
        <location evidence="2">Nucleus</location>
    </subcellularLocation>
</comment>
<reference evidence="10" key="1">
    <citation type="submission" date="2025-08" db="UniProtKB">
        <authorList>
            <consortium name="RefSeq"/>
        </authorList>
    </citation>
    <scope>IDENTIFICATION</scope>
    <source>
        <tissue evidence="10">Whole organism</tissue>
    </source>
</reference>
<evidence type="ECO:0000256" key="6">
    <source>
        <dbReference type="ARBA" id="ARBA00022801"/>
    </source>
</evidence>
<evidence type="ECO:0000256" key="3">
    <source>
        <dbReference type="ARBA" id="ARBA00006958"/>
    </source>
</evidence>
<dbReference type="KEGG" id="foc:127750336"/>
<evidence type="ECO:0000256" key="4">
    <source>
        <dbReference type="ARBA" id="ARBA00022722"/>
    </source>
</evidence>
<protein>
    <submittedName>
        <fullName evidence="10">Uncharacterized protein LOC127750336</fullName>
    </submittedName>
</protein>
<evidence type="ECO:0000256" key="5">
    <source>
        <dbReference type="ARBA" id="ARBA00022723"/>
    </source>
</evidence>
<dbReference type="PANTHER" id="PTHR22930">
    <property type="match status" value="1"/>
</dbReference>
<gene>
    <name evidence="10" type="primary">LOC127750336</name>
</gene>
<dbReference type="OrthoDB" id="2668416at2759"/>
<dbReference type="InterPro" id="IPR027806">
    <property type="entry name" value="HARBI1_dom"/>
</dbReference>
<keyword evidence="4" id="KW-0540">Nuclease</keyword>
<accession>A0A9C6X246</accession>
<name>A0A9C6X246_FRAOC</name>
<keyword evidence="9" id="KW-1185">Reference proteome</keyword>
<evidence type="ECO:0000259" key="8">
    <source>
        <dbReference type="Pfam" id="PF13359"/>
    </source>
</evidence>
<comment type="similarity">
    <text evidence="3">Belongs to the HARBI1 family.</text>
</comment>
<organism evidence="9 10">
    <name type="scientific">Frankliniella occidentalis</name>
    <name type="common">Western flower thrips</name>
    <name type="synonym">Euthrips occidentalis</name>
    <dbReference type="NCBI Taxonomy" id="133901"/>
    <lineage>
        <taxon>Eukaryota</taxon>
        <taxon>Metazoa</taxon>
        <taxon>Ecdysozoa</taxon>
        <taxon>Arthropoda</taxon>
        <taxon>Hexapoda</taxon>
        <taxon>Insecta</taxon>
        <taxon>Pterygota</taxon>
        <taxon>Neoptera</taxon>
        <taxon>Paraneoptera</taxon>
        <taxon>Thysanoptera</taxon>
        <taxon>Terebrantia</taxon>
        <taxon>Thripoidea</taxon>
        <taxon>Thripidae</taxon>
        <taxon>Frankliniella</taxon>
    </lineage>
</organism>
<evidence type="ECO:0000313" key="9">
    <source>
        <dbReference type="Proteomes" id="UP000504606"/>
    </source>
</evidence>
<keyword evidence="5" id="KW-0479">Metal-binding</keyword>
<dbReference type="GO" id="GO:0016787">
    <property type="term" value="F:hydrolase activity"/>
    <property type="evidence" value="ECO:0007669"/>
    <property type="project" value="UniProtKB-KW"/>
</dbReference>
<feature type="domain" description="DDE Tnp4" evidence="8">
    <location>
        <begin position="137"/>
        <end position="291"/>
    </location>
</feature>
<comment type="cofactor">
    <cofactor evidence="1">
        <name>a divalent metal cation</name>
        <dbReference type="ChEBI" id="CHEBI:60240"/>
    </cofactor>
</comment>
<evidence type="ECO:0000256" key="7">
    <source>
        <dbReference type="ARBA" id="ARBA00023242"/>
    </source>
</evidence>
<evidence type="ECO:0000256" key="2">
    <source>
        <dbReference type="ARBA" id="ARBA00004123"/>
    </source>
</evidence>
<dbReference type="GO" id="GO:0004518">
    <property type="term" value="F:nuclease activity"/>
    <property type="evidence" value="ECO:0007669"/>
    <property type="project" value="UniProtKB-KW"/>
</dbReference>
<dbReference type="AlphaFoldDB" id="A0A9C6X246"/>
<keyword evidence="6" id="KW-0378">Hydrolase</keyword>
<dbReference type="RefSeq" id="XP_052127749.1">
    <property type="nucleotide sequence ID" value="XM_052271789.1"/>
</dbReference>
<dbReference type="Pfam" id="PF13359">
    <property type="entry name" value="DDE_Tnp_4"/>
    <property type="match status" value="1"/>
</dbReference>
<dbReference type="Proteomes" id="UP000504606">
    <property type="component" value="Unplaced"/>
</dbReference>